<evidence type="ECO:0000313" key="3">
    <source>
        <dbReference type="Proteomes" id="UP000632138"/>
    </source>
</evidence>
<organism evidence="2 3">
    <name type="scientific">Paractinoplanes ovalisporus</name>
    <dbReference type="NCBI Taxonomy" id="2810368"/>
    <lineage>
        <taxon>Bacteria</taxon>
        <taxon>Bacillati</taxon>
        <taxon>Actinomycetota</taxon>
        <taxon>Actinomycetes</taxon>
        <taxon>Micromonosporales</taxon>
        <taxon>Micromonosporaceae</taxon>
        <taxon>Paractinoplanes</taxon>
    </lineage>
</organism>
<proteinExistence type="predicted"/>
<comment type="caution">
    <text evidence="2">The sequence shown here is derived from an EMBL/GenBank/DDBJ whole genome shotgun (WGS) entry which is preliminary data.</text>
</comment>
<gene>
    <name evidence="2" type="ORF">JIG36_35945</name>
</gene>
<feature type="transmembrane region" description="Helical" evidence="1">
    <location>
        <begin position="94"/>
        <end position="110"/>
    </location>
</feature>
<sequence length="260" mass="28224">MPFEIDFHDNDAMIWSRPLTLLVSAAGAVLIGVAFVTPWTEWLVILGVVALFVAISGYIGSTLETKFGQVPLAQPSGVRSHAGPRRRSMRRSSGVPYVAVALGVLLVAASDGFPLVAAIGLALVLAGLIVGPAAGFVVTPEFLHIDTAFRRISVPRHLIGKFEHSDLEVRLRLENRDFVDIRVDSPIMEYSSRGYWMNARCRVRTTARLVRMLDAVPAVPGPQQVVTHRRRPLMIAVIVVAAAAIVVLAAYGVATTPWEE</sequence>
<keyword evidence="1" id="KW-0812">Transmembrane</keyword>
<evidence type="ECO:0000256" key="1">
    <source>
        <dbReference type="SAM" id="Phobius"/>
    </source>
</evidence>
<feature type="transmembrane region" description="Helical" evidence="1">
    <location>
        <begin position="19"/>
        <end position="36"/>
    </location>
</feature>
<evidence type="ECO:0000313" key="2">
    <source>
        <dbReference type="EMBL" id="MBM2620907.1"/>
    </source>
</evidence>
<dbReference type="Proteomes" id="UP000632138">
    <property type="component" value="Unassembled WGS sequence"/>
</dbReference>
<reference evidence="2 3" key="1">
    <citation type="submission" date="2021-01" db="EMBL/GenBank/DDBJ databases">
        <title>Actinoplanes sp. nov. LDG1-06 isolated from lichen.</title>
        <authorList>
            <person name="Saeng-In P."/>
            <person name="Phongsopitanun W."/>
            <person name="Kanchanasin P."/>
            <person name="Yuki M."/>
            <person name="Kudo T."/>
            <person name="Ohkuma M."/>
            <person name="Tanasupawat S."/>
        </authorList>
    </citation>
    <scope>NUCLEOTIDE SEQUENCE [LARGE SCALE GENOMIC DNA]</scope>
    <source>
        <strain evidence="2 3">LDG1-06</strain>
    </source>
</reference>
<dbReference type="EMBL" id="JAENHP010000017">
    <property type="protein sequence ID" value="MBM2620907.1"/>
    <property type="molecule type" value="Genomic_DNA"/>
</dbReference>
<keyword evidence="1" id="KW-1133">Transmembrane helix</keyword>
<keyword evidence="3" id="KW-1185">Reference proteome</keyword>
<accession>A0ABS2AM14</accession>
<name>A0ABS2AM14_9ACTN</name>
<feature type="transmembrane region" description="Helical" evidence="1">
    <location>
        <begin position="42"/>
        <end position="60"/>
    </location>
</feature>
<protein>
    <submittedName>
        <fullName evidence="2">Uncharacterized protein</fullName>
    </submittedName>
</protein>
<dbReference type="RefSeq" id="WP_203380897.1">
    <property type="nucleotide sequence ID" value="NZ_JAENHP010000017.1"/>
</dbReference>
<feature type="transmembrane region" description="Helical" evidence="1">
    <location>
        <begin position="233"/>
        <end position="254"/>
    </location>
</feature>
<keyword evidence="1" id="KW-0472">Membrane</keyword>
<feature type="transmembrane region" description="Helical" evidence="1">
    <location>
        <begin position="116"/>
        <end position="143"/>
    </location>
</feature>